<dbReference type="InterPro" id="IPR036322">
    <property type="entry name" value="WD40_repeat_dom_sf"/>
</dbReference>
<dbReference type="Proteomes" id="UP000437017">
    <property type="component" value="Unassembled WGS sequence"/>
</dbReference>
<dbReference type="AlphaFoldDB" id="A0A643BPH0"/>
<dbReference type="OrthoDB" id="9890280at2759"/>
<keyword evidence="2" id="KW-0677">Repeat</keyword>
<keyword evidence="1 3" id="KW-0853">WD repeat</keyword>
<evidence type="ECO:0000256" key="3">
    <source>
        <dbReference type="RuleBase" id="RU365004"/>
    </source>
</evidence>
<feature type="non-terminal residue" evidence="4">
    <location>
        <position position="1"/>
    </location>
</feature>
<dbReference type="GO" id="GO:0005634">
    <property type="term" value="C:nucleus"/>
    <property type="evidence" value="ECO:0007669"/>
    <property type="project" value="TreeGrafter"/>
</dbReference>
<reference evidence="4 5" key="1">
    <citation type="journal article" date="2019" name="PLoS ONE">
        <title>Genomic analyses reveal an absence of contemporary introgressive admixture between fin whales and blue whales, despite known hybrids.</title>
        <authorList>
            <person name="Westbury M.V."/>
            <person name="Petersen B."/>
            <person name="Lorenzen E.D."/>
        </authorList>
    </citation>
    <scope>NUCLEOTIDE SEQUENCE [LARGE SCALE GENOMIC DNA]</scope>
    <source>
        <strain evidence="4">FinWhale-01</strain>
    </source>
</reference>
<comment type="caution">
    <text evidence="4">The sequence shown here is derived from an EMBL/GenBank/DDBJ whole genome shotgun (WGS) entry which is preliminary data.</text>
</comment>
<dbReference type="PANTHER" id="PTHR14773:SF0">
    <property type="entry name" value="WD REPEAT-CONTAINING PROTEIN 76"/>
    <property type="match status" value="1"/>
</dbReference>
<dbReference type="EMBL" id="SGJD01006374">
    <property type="protein sequence ID" value="KAB0389867.1"/>
    <property type="molecule type" value="Genomic_DNA"/>
</dbReference>
<proteinExistence type="inferred from homology"/>
<dbReference type="InterPro" id="IPR015943">
    <property type="entry name" value="WD40/YVTN_repeat-like_dom_sf"/>
</dbReference>
<dbReference type="SUPFAM" id="SSF50978">
    <property type="entry name" value="WD40 repeat-like"/>
    <property type="match status" value="1"/>
</dbReference>
<accession>A0A643BPH0</accession>
<dbReference type="Gene3D" id="2.130.10.10">
    <property type="entry name" value="YVTN repeat-like/Quinoprotein amine dehydrogenase"/>
    <property type="match status" value="1"/>
</dbReference>
<evidence type="ECO:0000256" key="2">
    <source>
        <dbReference type="ARBA" id="ARBA00022737"/>
    </source>
</evidence>
<gene>
    <name evidence="4" type="ORF">E2I00_020184</name>
</gene>
<evidence type="ECO:0000313" key="5">
    <source>
        <dbReference type="Proteomes" id="UP000437017"/>
    </source>
</evidence>
<comment type="subunit">
    <text evidence="3">Interacts with CUL4A and/or CUL4B.</text>
</comment>
<dbReference type="InterPro" id="IPR050853">
    <property type="entry name" value="WD_repeat_DNA-damage-binding"/>
</dbReference>
<sequence length="251" mass="27636">KKPKKKENGTGCRRSMRLLKVDPSGVSLPATPTQPILVADENPLLPPGPLEMTSENRDDNSELFKGFLQTWAEVSKLSLGRTRSKNTEKELSSIKSYKANLNGMIISEDTVYKVTKGPIFSVALHPSEIRTLVAAGARSGQVGLWDLVYRDEGSSFSSFDFLAEDASTLIVGHWDGSMSLVDRRTPGTSCEKLINSSLSKIRTVHVHPVHRQYFITAGLRIFDSSCISSKIPLLTTIRSYGNLNVSVVGYY</sequence>
<name>A0A643BPH0_BALPH</name>
<protein>
    <recommendedName>
        <fullName evidence="3">WD repeat-containing protein 76</fullName>
    </recommendedName>
</protein>
<dbReference type="GO" id="GO:2000001">
    <property type="term" value="P:regulation of DNA damage checkpoint"/>
    <property type="evidence" value="ECO:0007669"/>
    <property type="project" value="TreeGrafter"/>
</dbReference>
<dbReference type="GO" id="GO:0003677">
    <property type="term" value="F:DNA binding"/>
    <property type="evidence" value="ECO:0007669"/>
    <property type="project" value="TreeGrafter"/>
</dbReference>
<organism evidence="4 5">
    <name type="scientific">Balaenoptera physalus</name>
    <name type="common">Fin whale</name>
    <name type="synonym">Balaena physalus</name>
    <dbReference type="NCBI Taxonomy" id="9770"/>
    <lineage>
        <taxon>Eukaryota</taxon>
        <taxon>Metazoa</taxon>
        <taxon>Chordata</taxon>
        <taxon>Craniata</taxon>
        <taxon>Vertebrata</taxon>
        <taxon>Euteleostomi</taxon>
        <taxon>Mammalia</taxon>
        <taxon>Eutheria</taxon>
        <taxon>Laurasiatheria</taxon>
        <taxon>Artiodactyla</taxon>
        <taxon>Whippomorpha</taxon>
        <taxon>Cetacea</taxon>
        <taxon>Mysticeti</taxon>
        <taxon>Balaenopteridae</taxon>
        <taxon>Balaenoptera</taxon>
    </lineage>
</organism>
<comment type="similarity">
    <text evidence="3">Belongs to the WD repeat DDB2/WDR76 family.</text>
</comment>
<evidence type="ECO:0000313" key="4">
    <source>
        <dbReference type="EMBL" id="KAB0389867.1"/>
    </source>
</evidence>
<evidence type="ECO:0000256" key="1">
    <source>
        <dbReference type="ARBA" id="ARBA00022574"/>
    </source>
</evidence>
<dbReference type="PANTHER" id="PTHR14773">
    <property type="entry name" value="WD REPEAT-CONTAINING PROTEIN 76"/>
    <property type="match status" value="1"/>
</dbReference>
<keyword evidence="5" id="KW-1185">Reference proteome</keyword>
<comment type="function">
    <text evidence="3">Specifically binds 5-hydroxymethylcytosine (5hmC), suggesting that it acts as a specific reader of 5hmC.</text>
</comment>